<dbReference type="OrthoDB" id="10251508at2759"/>
<evidence type="ECO:0000256" key="5">
    <source>
        <dbReference type="ARBA" id="ARBA00022842"/>
    </source>
</evidence>
<protein>
    <recommendedName>
        <fullName evidence="12">Magnesium transporter</fullName>
    </recommendedName>
</protein>
<dbReference type="GO" id="GO:0015095">
    <property type="term" value="F:magnesium ion transmembrane transporter activity"/>
    <property type="evidence" value="ECO:0007669"/>
    <property type="project" value="TreeGrafter"/>
</dbReference>
<feature type="non-terminal residue" evidence="14">
    <location>
        <position position="1"/>
    </location>
</feature>
<evidence type="ECO:0000256" key="3">
    <source>
        <dbReference type="ARBA" id="ARBA00022448"/>
    </source>
</evidence>
<keyword evidence="6" id="KW-0809">Transit peptide</keyword>
<dbReference type="PANTHER" id="PTHR13890">
    <property type="entry name" value="RNA SPLICING PROTEIN MRS2, MITOCHONDRIAL"/>
    <property type="match status" value="1"/>
</dbReference>
<evidence type="ECO:0000256" key="13">
    <source>
        <dbReference type="SAM" id="Coils"/>
    </source>
</evidence>
<keyword evidence="13" id="KW-0175">Coiled coil</keyword>
<keyword evidence="7 12" id="KW-1133">Transmembrane helix</keyword>
<comment type="subunit">
    <text evidence="11">Forms homooligomers. Interacts with MRS2.</text>
</comment>
<dbReference type="Gene3D" id="1.20.58.340">
    <property type="entry name" value="Magnesium transport protein CorA, transmembrane region"/>
    <property type="match status" value="1"/>
</dbReference>
<comment type="caution">
    <text evidence="12">Lacks conserved residue(s) required for the propagation of feature annotation.</text>
</comment>
<dbReference type="EMBL" id="QLNQ01000028">
    <property type="protein sequence ID" value="RCK57954.1"/>
    <property type="molecule type" value="Genomic_DNA"/>
</dbReference>
<evidence type="ECO:0000256" key="1">
    <source>
        <dbReference type="ARBA" id="ARBA00004448"/>
    </source>
</evidence>
<name>A0A367XWJ6_9ASCO</name>
<feature type="transmembrane region" description="Helical" evidence="12">
    <location>
        <begin position="315"/>
        <end position="335"/>
    </location>
</feature>
<dbReference type="Proteomes" id="UP000253472">
    <property type="component" value="Unassembled WGS sequence"/>
</dbReference>
<evidence type="ECO:0000256" key="10">
    <source>
        <dbReference type="ARBA" id="ARBA00037564"/>
    </source>
</evidence>
<dbReference type="GO" id="GO:0005743">
    <property type="term" value="C:mitochondrial inner membrane"/>
    <property type="evidence" value="ECO:0007669"/>
    <property type="project" value="UniProtKB-SubCell"/>
</dbReference>
<accession>A0A367XWJ6</accession>
<evidence type="ECO:0000256" key="9">
    <source>
        <dbReference type="ARBA" id="ARBA00023136"/>
    </source>
</evidence>
<keyword evidence="9 12" id="KW-0472">Membrane</keyword>
<comment type="caution">
    <text evidence="14">The sequence shown here is derived from an EMBL/GenBank/DDBJ whole genome shotgun (WGS) entry which is preliminary data.</text>
</comment>
<keyword evidence="4 12" id="KW-0812">Transmembrane</keyword>
<keyword evidence="5 12" id="KW-0460">Magnesium</keyword>
<evidence type="ECO:0000313" key="14">
    <source>
        <dbReference type="EMBL" id="RCK57954.1"/>
    </source>
</evidence>
<evidence type="ECO:0000256" key="8">
    <source>
        <dbReference type="ARBA" id="ARBA00023065"/>
    </source>
</evidence>
<keyword evidence="12" id="KW-0999">Mitochondrion inner membrane</keyword>
<dbReference type="CDD" id="cd12823">
    <property type="entry name" value="Mrs2_Mfm1p-like"/>
    <property type="match status" value="1"/>
</dbReference>
<comment type="subcellular location">
    <subcellularLocation>
        <location evidence="1 12">Mitochondrion inner membrane</location>
        <topology evidence="1 12">Multi-pass membrane protein</topology>
    </subcellularLocation>
</comment>
<dbReference type="InterPro" id="IPR039204">
    <property type="entry name" value="MRS2-like"/>
</dbReference>
<comment type="similarity">
    <text evidence="2 12">Belongs to the CorA metal ion transporter (MIT) (TC 1.A.35) family.</text>
</comment>
<evidence type="ECO:0000256" key="6">
    <source>
        <dbReference type="ARBA" id="ARBA00022946"/>
    </source>
</evidence>
<evidence type="ECO:0000256" key="12">
    <source>
        <dbReference type="RuleBase" id="RU366042"/>
    </source>
</evidence>
<keyword evidence="15" id="KW-1185">Reference proteome</keyword>
<gene>
    <name evidence="14" type="primary">LPE10</name>
    <name evidence="14" type="ORF">Cantr_06903</name>
</gene>
<dbReference type="STRING" id="5486.A0A367XWJ6"/>
<evidence type="ECO:0000313" key="15">
    <source>
        <dbReference type="Proteomes" id="UP000253472"/>
    </source>
</evidence>
<dbReference type="PANTHER" id="PTHR13890:SF0">
    <property type="entry name" value="MAGNESIUM TRANSPORTER MRS2 HOMOLOG, MITOCHONDRIAL"/>
    <property type="match status" value="1"/>
</dbReference>
<evidence type="ECO:0000256" key="2">
    <source>
        <dbReference type="ARBA" id="ARBA00009765"/>
    </source>
</evidence>
<comment type="function">
    <text evidence="10">Mitochondrial inner membrane magnesium transporter required for mitochondrial magnesium homeostasis. Modulates the conductance of the MRS2 channel. Involved in the splicing of mRNA group II introns in mitochondria by affecting mitochondrial magnesium concentrations, which are critical for group II intron splicing.</text>
</comment>
<proteinExistence type="inferred from homology"/>
<keyword evidence="3 12" id="KW-0813">Transport</keyword>
<organism evidence="14 15">
    <name type="scientific">Candida viswanathii</name>
    <dbReference type="NCBI Taxonomy" id="5486"/>
    <lineage>
        <taxon>Eukaryota</taxon>
        <taxon>Fungi</taxon>
        <taxon>Dikarya</taxon>
        <taxon>Ascomycota</taxon>
        <taxon>Saccharomycotina</taxon>
        <taxon>Pichiomycetes</taxon>
        <taxon>Debaryomycetaceae</taxon>
        <taxon>Candida/Lodderomyces clade</taxon>
        <taxon>Candida</taxon>
    </lineage>
</organism>
<dbReference type="GO" id="GO:0045016">
    <property type="term" value="P:mitochondrial magnesium ion transmembrane transport"/>
    <property type="evidence" value="ECO:0007669"/>
    <property type="project" value="TreeGrafter"/>
</dbReference>
<dbReference type="Pfam" id="PF22099">
    <property type="entry name" value="MRS2-like"/>
    <property type="match status" value="1"/>
</dbReference>
<dbReference type="AlphaFoldDB" id="A0A367XWJ6"/>
<feature type="coiled-coil region" evidence="13">
    <location>
        <begin position="250"/>
        <end position="284"/>
    </location>
</feature>
<reference evidence="14 15" key="1">
    <citation type="submission" date="2018-06" db="EMBL/GenBank/DDBJ databases">
        <title>Whole genome sequencing of Candida tropicalis (genome annotated by CSBL at Korea University).</title>
        <authorList>
            <person name="Ahn J."/>
        </authorList>
    </citation>
    <scope>NUCLEOTIDE SEQUENCE [LARGE SCALE GENOMIC DNA]</scope>
    <source>
        <strain evidence="14 15">ATCC 20962</strain>
    </source>
</reference>
<evidence type="ECO:0000256" key="11">
    <source>
        <dbReference type="ARBA" id="ARBA00038721"/>
    </source>
</evidence>
<dbReference type="Gene3D" id="2.40.128.330">
    <property type="match status" value="1"/>
</dbReference>
<keyword evidence="12" id="KW-0496">Mitochondrion</keyword>
<keyword evidence="8 12" id="KW-0406">Ion transport</keyword>
<evidence type="ECO:0000256" key="7">
    <source>
        <dbReference type="ARBA" id="ARBA00022989"/>
    </source>
</evidence>
<evidence type="ECO:0000256" key="4">
    <source>
        <dbReference type="ARBA" id="ARBA00022692"/>
    </source>
</evidence>
<sequence>TNDLCPTSTTTTSIEATTFPTTPPEHIIASNQQRRLLPRPLHPQDPLIDQSAPDNDYIRCTIFNEKGDMVQHGKEILKSLFIERYSLAARDFRKFDRNLKHSSTHTDIVPSIIIRKNSILVQLLNVHALIKYNELVIFDSFTHHPHHSSHTILHFLKDLGERLKSPHLESLPFEFKALEGILIHIVSNLSTEMKVHSTVLRNILQGLDDSIERYKLRYLLIEARRLLYLTDKAKGAPRLGNNHEEIEMLLENYYQTIDEIVQIVENLKNQIKTTEDLINVVLDSNRNQLMLLGLKFSTGFIIMRLLNFIEESDGGFEAVIVISAIALICLLLFGVKQVKKVEKVTMTSLHDKKK</sequence>